<evidence type="ECO:0000256" key="5">
    <source>
        <dbReference type="ARBA" id="ARBA00022729"/>
    </source>
</evidence>
<dbReference type="PROSITE" id="PS00512">
    <property type="entry name" value="ALPHA_GALACTOSIDASE"/>
    <property type="match status" value="1"/>
</dbReference>
<accession>A0A5M3MI29</accession>
<organism evidence="12 13">
    <name type="scientific">Coniophora puteana (strain RWD-64-598)</name>
    <name type="common">Brown rot fungus</name>
    <dbReference type="NCBI Taxonomy" id="741705"/>
    <lineage>
        <taxon>Eukaryota</taxon>
        <taxon>Fungi</taxon>
        <taxon>Dikarya</taxon>
        <taxon>Basidiomycota</taxon>
        <taxon>Agaricomycotina</taxon>
        <taxon>Agaricomycetes</taxon>
        <taxon>Agaricomycetidae</taxon>
        <taxon>Boletales</taxon>
        <taxon>Coniophorineae</taxon>
        <taxon>Coniophoraceae</taxon>
        <taxon>Coniophora</taxon>
    </lineage>
</organism>
<keyword evidence="13" id="KW-1185">Reference proteome</keyword>
<sequence length="432" mass="48006">MIGAAALLVYASAAVALNNGVAKLPVLGFNTWNAYHCDISQELVLQQAQYMKTLGLLDAGYTQFNLDDCWGVTNRSSSGEIQYNTTLFPDMNNYTATLNSMGFKAGIYSDSGWQTCAGYMGSFDHEDQDAATFQSWGFDYLKYDNCAIPFDDDVQQNILGKYQRMQDALEKVANSTGTTFVFSLCEWGWSQVWLWGASVGHSWRIDEDISPYWSSLTSIINQLSFVNFGSQFYGHNDLDILEIGNGNLTYDESKTHFTVWAFAKSPLLISADLSSISQENVEILTNSEILAISQDNVYGQSVSPFRWGLNPDWTTNVTYPAQYWSLPSENGTVIMLINTLDDSADMFFNLTESPWLRAGIQYSVRDLWSHTDNGTAVRNYTAASVPSHGVAALLFTEAGPEPQGLFPPCAGEDLHNCMAENGTSYSQYWPGF</sequence>
<keyword evidence="4" id="KW-0964">Secreted</keyword>
<dbReference type="InterPro" id="IPR017853">
    <property type="entry name" value="GH"/>
</dbReference>
<comment type="caution">
    <text evidence="12">The sequence shown here is derived from an EMBL/GenBank/DDBJ whole genome shotgun (WGS) entry which is preliminary data.</text>
</comment>
<feature type="signal peptide" evidence="10">
    <location>
        <begin position="1"/>
        <end position="16"/>
    </location>
</feature>
<comment type="similarity">
    <text evidence="3 9">Belongs to the glycosyl hydrolase 27 family.</text>
</comment>
<dbReference type="SUPFAM" id="SSF51445">
    <property type="entry name" value="(Trans)glycosidases"/>
    <property type="match status" value="1"/>
</dbReference>
<dbReference type="OrthoDB" id="5795902at2759"/>
<protein>
    <recommendedName>
        <fullName evidence="9">Alpha-galactosidase</fullName>
        <ecNumber evidence="9">3.2.1.22</ecNumber>
    </recommendedName>
    <alternativeName>
        <fullName evidence="9">Melibiase</fullName>
    </alternativeName>
</protein>
<comment type="subcellular location">
    <subcellularLocation>
        <location evidence="2">Secreted</location>
    </subcellularLocation>
</comment>
<evidence type="ECO:0000313" key="13">
    <source>
        <dbReference type="Proteomes" id="UP000053558"/>
    </source>
</evidence>
<evidence type="ECO:0000256" key="7">
    <source>
        <dbReference type="ARBA" id="ARBA00023180"/>
    </source>
</evidence>
<feature type="domain" description="Alpha galactosidase C-terminal" evidence="11">
    <location>
        <begin position="320"/>
        <end position="394"/>
    </location>
</feature>
<dbReference type="InterPro" id="IPR041233">
    <property type="entry name" value="Melibiase_C"/>
</dbReference>
<dbReference type="InterPro" id="IPR013785">
    <property type="entry name" value="Aldolase_TIM"/>
</dbReference>
<evidence type="ECO:0000256" key="3">
    <source>
        <dbReference type="ARBA" id="ARBA00009743"/>
    </source>
</evidence>
<dbReference type="PANTHER" id="PTHR11452:SF61">
    <property type="entry name" value="ALPHA-GALACTOSIDASE B-RELATED"/>
    <property type="match status" value="1"/>
</dbReference>
<dbReference type="Gene3D" id="2.60.40.1180">
    <property type="entry name" value="Golgi alpha-mannosidase II"/>
    <property type="match status" value="1"/>
</dbReference>
<dbReference type="GO" id="GO:0005576">
    <property type="term" value="C:extracellular region"/>
    <property type="evidence" value="ECO:0007669"/>
    <property type="project" value="UniProtKB-SubCell"/>
</dbReference>
<dbReference type="PANTHER" id="PTHR11452">
    <property type="entry name" value="ALPHA-GALACTOSIDASE/ALPHA-N-ACETYLGALACTOSAMINIDASE"/>
    <property type="match status" value="1"/>
</dbReference>
<evidence type="ECO:0000256" key="4">
    <source>
        <dbReference type="ARBA" id="ARBA00022525"/>
    </source>
</evidence>
<dbReference type="InterPro" id="IPR002241">
    <property type="entry name" value="Glyco_hydro_27"/>
</dbReference>
<evidence type="ECO:0000256" key="2">
    <source>
        <dbReference type="ARBA" id="ARBA00004613"/>
    </source>
</evidence>
<keyword evidence="7" id="KW-0325">Glycoprotein</keyword>
<dbReference type="GeneID" id="19201259"/>
<dbReference type="PRINTS" id="PR00740">
    <property type="entry name" value="GLHYDRLASE27"/>
</dbReference>
<evidence type="ECO:0000256" key="10">
    <source>
        <dbReference type="SAM" id="SignalP"/>
    </source>
</evidence>
<dbReference type="CDD" id="cd14792">
    <property type="entry name" value="GH27"/>
    <property type="match status" value="1"/>
</dbReference>
<dbReference type="KEGG" id="cput:CONPUDRAFT_138841"/>
<dbReference type="OMA" id="ATWGGQY"/>
<dbReference type="GO" id="GO:0005975">
    <property type="term" value="P:carbohydrate metabolic process"/>
    <property type="evidence" value="ECO:0007669"/>
    <property type="project" value="InterPro"/>
</dbReference>
<feature type="chain" id="PRO_5024280359" description="Alpha-galactosidase" evidence="10">
    <location>
        <begin position="17"/>
        <end position="432"/>
    </location>
</feature>
<keyword evidence="9" id="KW-1015">Disulfide bond</keyword>
<evidence type="ECO:0000256" key="6">
    <source>
        <dbReference type="ARBA" id="ARBA00022801"/>
    </source>
</evidence>
<keyword evidence="6 9" id="KW-0378">Hydrolase</keyword>
<evidence type="ECO:0000256" key="1">
    <source>
        <dbReference type="ARBA" id="ARBA00001255"/>
    </source>
</evidence>
<comment type="catalytic activity">
    <reaction evidence="1 9">
        <text>Hydrolysis of terminal, non-reducing alpha-D-galactose residues in alpha-D-galactosides, including galactose oligosaccharides, galactomannans and galactolipids.</text>
        <dbReference type="EC" id="3.2.1.22"/>
    </reaction>
</comment>
<dbReference type="Pfam" id="PF17801">
    <property type="entry name" value="Melibiase_C"/>
    <property type="match status" value="1"/>
</dbReference>
<dbReference type="InterPro" id="IPR000111">
    <property type="entry name" value="Glyco_hydro_27/36_CS"/>
</dbReference>
<dbReference type="EMBL" id="JH711582">
    <property type="protein sequence ID" value="EIW78697.1"/>
    <property type="molecule type" value="Genomic_DNA"/>
</dbReference>
<dbReference type="InterPro" id="IPR013780">
    <property type="entry name" value="Glyco_hydro_b"/>
</dbReference>
<evidence type="ECO:0000256" key="8">
    <source>
        <dbReference type="ARBA" id="ARBA00023295"/>
    </source>
</evidence>
<evidence type="ECO:0000313" key="12">
    <source>
        <dbReference type="EMBL" id="EIW78697.1"/>
    </source>
</evidence>
<dbReference type="Pfam" id="PF16499">
    <property type="entry name" value="Melibiase_2"/>
    <property type="match status" value="1"/>
</dbReference>
<evidence type="ECO:0000259" key="11">
    <source>
        <dbReference type="Pfam" id="PF17801"/>
    </source>
</evidence>
<dbReference type="SUPFAM" id="SSF51011">
    <property type="entry name" value="Glycosyl hydrolase domain"/>
    <property type="match status" value="1"/>
</dbReference>
<dbReference type="Proteomes" id="UP000053558">
    <property type="component" value="Unassembled WGS sequence"/>
</dbReference>
<proteinExistence type="inferred from homology"/>
<name>A0A5M3MI29_CONPW</name>
<evidence type="ECO:0000256" key="9">
    <source>
        <dbReference type="RuleBase" id="RU361168"/>
    </source>
</evidence>
<dbReference type="Gene3D" id="3.20.20.70">
    <property type="entry name" value="Aldolase class I"/>
    <property type="match status" value="1"/>
</dbReference>
<dbReference type="RefSeq" id="XP_007771680.1">
    <property type="nucleotide sequence ID" value="XM_007773490.1"/>
</dbReference>
<keyword evidence="5 10" id="KW-0732">Signal</keyword>
<dbReference type="EC" id="3.2.1.22" evidence="9"/>
<dbReference type="GO" id="GO:0004557">
    <property type="term" value="F:alpha-galactosidase activity"/>
    <property type="evidence" value="ECO:0007669"/>
    <property type="project" value="UniProtKB-EC"/>
</dbReference>
<reference evidence="13" key="1">
    <citation type="journal article" date="2012" name="Science">
        <title>The Paleozoic origin of enzymatic lignin decomposition reconstructed from 31 fungal genomes.</title>
        <authorList>
            <person name="Floudas D."/>
            <person name="Binder M."/>
            <person name="Riley R."/>
            <person name="Barry K."/>
            <person name="Blanchette R.A."/>
            <person name="Henrissat B."/>
            <person name="Martinez A.T."/>
            <person name="Otillar R."/>
            <person name="Spatafora J.W."/>
            <person name="Yadav J.S."/>
            <person name="Aerts A."/>
            <person name="Benoit I."/>
            <person name="Boyd A."/>
            <person name="Carlson A."/>
            <person name="Copeland A."/>
            <person name="Coutinho P.M."/>
            <person name="de Vries R.P."/>
            <person name="Ferreira P."/>
            <person name="Findley K."/>
            <person name="Foster B."/>
            <person name="Gaskell J."/>
            <person name="Glotzer D."/>
            <person name="Gorecki P."/>
            <person name="Heitman J."/>
            <person name="Hesse C."/>
            <person name="Hori C."/>
            <person name="Igarashi K."/>
            <person name="Jurgens J.A."/>
            <person name="Kallen N."/>
            <person name="Kersten P."/>
            <person name="Kohler A."/>
            <person name="Kuees U."/>
            <person name="Kumar T.K.A."/>
            <person name="Kuo A."/>
            <person name="LaButti K."/>
            <person name="Larrondo L.F."/>
            <person name="Lindquist E."/>
            <person name="Ling A."/>
            <person name="Lombard V."/>
            <person name="Lucas S."/>
            <person name="Lundell T."/>
            <person name="Martin R."/>
            <person name="McLaughlin D.J."/>
            <person name="Morgenstern I."/>
            <person name="Morin E."/>
            <person name="Murat C."/>
            <person name="Nagy L.G."/>
            <person name="Nolan M."/>
            <person name="Ohm R.A."/>
            <person name="Patyshakuliyeva A."/>
            <person name="Rokas A."/>
            <person name="Ruiz-Duenas F.J."/>
            <person name="Sabat G."/>
            <person name="Salamov A."/>
            <person name="Samejima M."/>
            <person name="Schmutz J."/>
            <person name="Slot J.C."/>
            <person name="St John F."/>
            <person name="Stenlid J."/>
            <person name="Sun H."/>
            <person name="Sun S."/>
            <person name="Syed K."/>
            <person name="Tsang A."/>
            <person name="Wiebenga A."/>
            <person name="Young D."/>
            <person name="Pisabarro A."/>
            <person name="Eastwood D.C."/>
            <person name="Martin F."/>
            <person name="Cullen D."/>
            <person name="Grigoriev I.V."/>
            <person name="Hibbett D.S."/>
        </authorList>
    </citation>
    <scope>NUCLEOTIDE SEQUENCE [LARGE SCALE GENOMIC DNA]</scope>
    <source>
        <strain evidence="13">RWD-64-598 SS2</strain>
    </source>
</reference>
<dbReference type="AlphaFoldDB" id="A0A5M3MI29"/>
<keyword evidence="8 9" id="KW-0326">Glycosidase</keyword>
<gene>
    <name evidence="12" type="ORF">CONPUDRAFT_138841</name>
</gene>